<reference evidence="1" key="1">
    <citation type="submission" date="2013-10" db="EMBL/GenBank/DDBJ databases">
        <title>Genomic analysis of the causative agents of coccidiosis in chickens.</title>
        <authorList>
            <person name="Reid A.J."/>
            <person name="Blake D."/>
            <person name="Billington K."/>
            <person name="Browne H."/>
            <person name="Dunn M."/>
            <person name="Hung S."/>
            <person name="Kawahara F."/>
            <person name="Miranda-Saavedra D."/>
            <person name="Mourier T."/>
            <person name="Nagra H."/>
            <person name="Otto T.D."/>
            <person name="Rawlings N."/>
            <person name="Sanchez A."/>
            <person name="Sanders M."/>
            <person name="Subramaniam C."/>
            <person name="Tay Y."/>
            <person name="Dear P."/>
            <person name="Doerig C."/>
            <person name="Gruber A."/>
            <person name="Parkinson J."/>
            <person name="Shirley M."/>
            <person name="Wan K.L."/>
            <person name="Berriman M."/>
            <person name="Tomley F."/>
            <person name="Pain A."/>
        </authorList>
    </citation>
    <scope>NUCLEOTIDE SEQUENCE [LARGE SCALE GENOMIC DNA]</scope>
    <source>
        <strain evidence="1">Houghton</strain>
    </source>
</reference>
<protein>
    <submittedName>
        <fullName evidence="1">Uncharacterized protein</fullName>
    </submittedName>
</protein>
<dbReference type="OrthoDB" id="272512at2759"/>
<accession>U6G3N8</accession>
<sequence length="241" mass="26929">MRLCPIFLGLHTDGSLSILSFWSAIKYSLSFELLPGRGQFHSLSALLVSLEGSRSFIPPLVLFPEGQKSNGCCLLQWDAKSLDPAAFARLKGRVALLGCMHTPDIGNGQAAAAARKGWRGPTYTAPHTVNSPLRHLLLLLLQPSQNLRCIWVPPEDVLTSQDQQQRQQQQLLQKQQQQLLLPQQSLMLQQQQQQQGELGCMRTTLLRAVPGLVSVKKSGKDLKSFNDYWNRQHRGRSTKKA</sequence>
<dbReference type="EMBL" id="HG690568">
    <property type="protein sequence ID" value="CDI74836.1"/>
    <property type="molecule type" value="Genomic_DNA"/>
</dbReference>
<evidence type="ECO:0000313" key="1">
    <source>
        <dbReference type="EMBL" id="CDI74836.1"/>
    </source>
</evidence>
<dbReference type="VEuPathDB" id="ToxoDB:EPH_0016130"/>
<reference evidence="1" key="2">
    <citation type="submission" date="2013-10" db="EMBL/GenBank/DDBJ databases">
        <authorList>
            <person name="Aslett M."/>
        </authorList>
    </citation>
    <scope>NUCLEOTIDE SEQUENCE [LARGE SCALE GENOMIC DNA]</scope>
    <source>
        <strain evidence="1">Houghton</strain>
    </source>
</reference>
<evidence type="ECO:0000313" key="2">
    <source>
        <dbReference type="Proteomes" id="UP000018201"/>
    </source>
</evidence>
<keyword evidence="2" id="KW-1185">Reference proteome</keyword>
<name>U6G3N8_9EIME</name>
<organism evidence="1 2">
    <name type="scientific">Eimeria praecox</name>
    <dbReference type="NCBI Taxonomy" id="51316"/>
    <lineage>
        <taxon>Eukaryota</taxon>
        <taxon>Sar</taxon>
        <taxon>Alveolata</taxon>
        <taxon>Apicomplexa</taxon>
        <taxon>Conoidasida</taxon>
        <taxon>Coccidia</taxon>
        <taxon>Eucoccidiorida</taxon>
        <taxon>Eimeriorina</taxon>
        <taxon>Eimeriidae</taxon>
        <taxon>Eimeria</taxon>
    </lineage>
</organism>
<dbReference type="AlphaFoldDB" id="U6G3N8"/>
<gene>
    <name evidence="1" type="ORF">EPH_0016130</name>
</gene>
<dbReference type="Proteomes" id="UP000018201">
    <property type="component" value="Unassembled WGS sequence"/>
</dbReference>
<proteinExistence type="predicted"/>